<reference evidence="6" key="1">
    <citation type="submission" date="2016-11" db="EMBL/GenBank/DDBJ databases">
        <authorList>
            <person name="Varghese N."/>
            <person name="Submissions S."/>
        </authorList>
    </citation>
    <scope>NUCLEOTIDE SEQUENCE [LARGE SCALE GENOMIC DNA]</scope>
    <source>
        <strain evidence="6">DSM 28223</strain>
    </source>
</reference>
<dbReference type="PANTHER" id="PTHR30154">
    <property type="entry name" value="LEUCINE-RESPONSIVE REGULATORY PROTEIN"/>
    <property type="match status" value="1"/>
</dbReference>
<evidence type="ECO:0000256" key="1">
    <source>
        <dbReference type="ARBA" id="ARBA00023015"/>
    </source>
</evidence>
<dbReference type="PANTHER" id="PTHR30154:SF34">
    <property type="entry name" value="TRANSCRIPTIONAL REGULATOR AZLB"/>
    <property type="match status" value="1"/>
</dbReference>
<dbReference type="Pfam" id="PF13412">
    <property type="entry name" value="HTH_24"/>
    <property type="match status" value="1"/>
</dbReference>
<organism evidence="5 6">
    <name type="scientific">Cognatishimia maritima</name>
    <dbReference type="NCBI Taxonomy" id="870908"/>
    <lineage>
        <taxon>Bacteria</taxon>
        <taxon>Pseudomonadati</taxon>
        <taxon>Pseudomonadota</taxon>
        <taxon>Alphaproteobacteria</taxon>
        <taxon>Rhodobacterales</taxon>
        <taxon>Paracoccaceae</taxon>
        <taxon>Cognatishimia</taxon>
    </lineage>
</organism>
<dbReference type="SMART" id="SM00344">
    <property type="entry name" value="HTH_ASNC"/>
    <property type="match status" value="1"/>
</dbReference>
<accession>A0A1M5K795</accession>
<dbReference type="GO" id="GO:0043565">
    <property type="term" value="F:sequence-specific DNA binding"/>
    <property type="evidence" value="ECO:0007669"/>
    <property type="project" value="InterPro"/>
</dbReference>
<evidence type="ECO:0000256" key="3">
    <source>
        <dbReference type="ARBA" id="ARBA00023163"/>
    </source>
</evidence>
<evidence type="ECO:0000313" key="6">
    <source>
        <dbReference type="Proteomes" id="UP000184211"/>
    </source>
</evidence>
<dbReference type="InterPro" id="IPR000485">
    <property type="entry name" value="AsnC-type_HTH_dom"/>
</dbReference>
<gene>
    <name evidence="5" type="ORF">SAMN04488044_0889</name>
</gene>
<dbReference type="PRINTS" id="PR00033">
    <property type="entry name" value="HTHASNC"/>
</dbReference>
<dbReference type="InterPro" id="IPR011991">
    <property type="entry name" value="ArsR-like_HTH"/>
</dbReference>
<dbReference type="CDD" id="cd00090">
    <property type="entry name" value="HTH_ARSR"/>
    <property type="match status" value="1"/>
</dbReference>
<proteinExistence type="predicted"/>
<dbReference type="GO" id="GO:0005829">
    <property type="term" value="C:cytosol"/>
    <property type="evidence" value="ECO:0007669"/>
    <property type="project" value="TreeGrafter"/>
</dbReference>
<dbReference type="InterPro" id="IPR019885">
    <property type="entry name" value="Tscrpt_reg_HTH_AsnC-type_CS"/>
</dbReference>
<dbReference type="InterPro" id="IPR036390">
    <property type="entry name" value="WH_DNA-bd_sf"/>
</dbReference>
<dbReference type="SUPFAM" id="SSF54909">
    <property type="entry name" value="Dimeric alpha+beta barrel"/>
    <property type="match status" value="1"/>
</dbReference>
<dbReference type="InterPro" id="IPR019888">
    <property type="entry name" value="Tscrpt_reg_AsnC-like"/>
</dbReference>
<evidence type="ECO:0000313" key="5">
    <source>
        <dbReference type="EMBL" id="SHG48657.1"/>
    </source>
</evidence>
<evidence type="ECO:0000259" key="4">
    <source>
        <dbReference type="PROSITE" id="PS50956"/>
    </source>
</evidence>
<dbReference type="InterPro" id="IPR011008">
    <property type="entry name" value="Dimeric_a/b-barrel"/>
</dbReference>
<dbReference type="SUPFAM" id="SSF46785">
    <property type="entry name" value="Winged helix' DNA-binding domain"/>
    <property type="match status" value="1"/>
</dbReference>
<dbReference type="GO" id="GO:0043200">
    <property type="term" value="P:response to amino acid"/>
    <property type="evidence" value="ECO:0007669"/>
    <property type="project" value="TreeGrafter"/>
</dbReference>
<dbReference type="Pfam" id="PF01037">
    <property type="entry name" value="AsnC_trans_reg"/>
    <property type="match status" value="1"/>
</dbReference>
<sequence>MKLEGKDKEILRVLQKDGKISLQALAEAVNLSTSPCWRRVKRLEESGLIDRYAAILNPRKLGLHAQAYMHVSLLDHTEATIEAFDRFVQTEDQITECCSITGSNDYMLKVVAEGPEALETFIMKRVLRLGIVRSSHTNFVLRRTKSSTALPV</sequence>
<dbReference type="RefSeq" id="WP_072791016.1">
    <property type="nucleotide sequence ID" value="NZ_FQWM01000001.1"/>
</dbReference>
<dbReference type="InterPro" id="IPR019887">
    <property type="entry name" value="Tscrpt_reg_AsnC/Lrp_C"/>
</dbReference>
<keyword evidence="2 5" id="KW-0238">DNA-binding</keyword>
<feature type="domain" description="HTH asnC-type" evidence="4">
    <location>
        <begin position="3"/>
        <end position="64"/>
    </location>
</feature>
<dbReference type="InterPro" id="IPR036388">
    <property type="entry name" value="WH-like_DNA-bd_sf"/>
</dbReference>
<dbReference type="PROSITE" id="PS50956">
    <property type="entry name" value="HTH_ASNC_2"/>
    <property type="match status" value="1"/>
</dbReference>
<keyword evidence="1" id="KW-0805">Transcription regulation</keyword>
<keyword evidence="6" id="KW-1185">Reference proteome</keyword>
<dbReference type="Gene3D" id="3.30.70.920">
    <property type="match status" value="1"/>
</dbReference>
<name>A0A1M5K795_9RHOB</name>
<dbReference type="EMBL" id="FQWM01000001">
    <property type="protein sequence ID" value="SHG48657.1"/>
    <property type="molecule type" value="Genomic_DNA"/>
</dbReference>
<dbReference type="STRING" id="870908.SAMN04488044_0889"/>
<dbReference type="AlphaFoldDB" id="A0A1M5K795"/>
<dbReference type="OrthoDB" id="9802341at2"/>
<dbReference type="Gene3D" id="1.10.10.10">
    <property type="entry name" value="Winged helix-like DNA-binding domain superfamily/Winged helix DNA-binding domain"/>
    <property type="match status" value="1"/>
</dbReference>
<dbReference type="PROSITE" id="PS00519">
    <property type="entry name" value="HTH_ASNC_1"/>
    <property type="match status" value="1"/>
</dbReference>
<evidence type="ECO:0000256" key="2">
    <source>
        <dbReference type="ARBA" id="ARBA00023125"/>
    </source>
</evidence>
<protein>
    <submittedName>
        <fullName evidence="5">DNA-binding transcriptional regulator, Lrp family</fullName>
    </submittedName>
</protein>
<dbReference type="Proteomes" id="UP000184211">
    <property type="component" value="Unassembled WGS sequence"/>
</dbReference>
<dbReference type="GO" id="GO:0006355">
    <property type="term" value="P:regulation of DNA-templated transcription"/>
    <property type="evidence" value="ECO:0007669"/>
    <property type="project" value="UniProtKB-ARBA"/>
</dbReference>
<keyword evidence="3" id="KW-0804">Transcription</keyword>